<dbReference type="InterPro" id="IPR027304">
    <property type="entry name" value="Trigger_fact/SurA_dom_sf"/>
</dbReference>
<name>A0A081NW88_9BACL</name>
<dbReference type="PROSITE" id="PS50198">
    <property type="entry name" value="PPIC_PPIASE_2"/>
    <property type="match status" value="1"/>
</dbReference>
<dbReference type="GO" id="GO:0003755">
    <property type="term" value="F:peptidyl-prolyl cis-trans isomerase activity"/>
    <property type="evidence" value="ECO:0007669"/>
    <property type="project" value="UniProtKB-KW"/>
</dbReference>
<dbReference type="InterPro" id="IPR000297">
    <property type="entry name" value="PPIase_PpiC"/>
</dbReference>
<dbReference type="PANTHER" id="PTHR47245:SF1">
    <property type="entry name" value="FOLDASE PROTEIN PRSA"/>
    <property type="match status" value="1"/>
</dbReference>
<accession>A0A081NW88</accession>
<evidence type="ECO:0000256" key="1">
    <source>
        <dbReference type="ARBA" id="ARBA00000971"/>
    </source>
</evidence>
<dbReference type="SUPFAM" id="SSF54534">
    <property type="entry name" value="FKBP-like"/>
    <property type="match status" value="1"/>
</dbReference>
<dbReference type="AlphaFoldDB" id="A0A081NW88"/>
<dbReference type="InterPro" id="IPR050245">
    <property type="entry name" value="PrsA_foldase"/>
</dbReference>
<dbReference type="InterPro" id="IPR046357">
    <property type="entry name" value="PPIase_dom_sf"/>
</dbReference>
<evidence type="ECO:0000259" key="7">
    <source>
        <dbReference type="PROSITE" id="PS50198"/>
    </source>
</evidence>
<dbReference type="PROSITE" id="PS01096">
    <property type="entry name" value="PPIC_PPIASE_1"/>
    <property type="match status" value="1"/>
</dbReference>
<proteinExistence type="predicted"/>
<dbReference type="eggNOG" id="COG0760">
    <property type="taxonomic scope" value="Bacteria"/>
</dbReference>
<dbReference type="OrthoDB" id="2677468at2"/>
<evidence type="ECO:0000313" key="8">
    <source>
        <dbReference type="EMBL" id="KEQ22711.1"/>
    </source>
</evidence>
<evidence type="ECO:0000313" key="9">
    <source>
        <dbReference type="Proteomes" id="UP000028123"/>
    </source>
</evidence>
<evidence type="ECO:0000256" key="3">
    <source>
        <dbReference type="ARBA" id="ARBA00022729"/>
    </source>
</evidence>
<dbReference type="Proteomes" id="UP000028123">
    <property type="component" value="Unassembled WGS sequence"/>
</dbReference>
<keyword evidence="9" id="KW-1185">Reference proteome</keyword>
<comment type="catalytic activity">
    <reaction evidence="1">
        <text>[protein]-peptidylproline (omega=180) = [protein]-peptidylproline (omega=0)</text>
        <dbReference type="Rhea" id="RHEA:16237"/>
        <dbReference type="Rhea" id="RHEA-COMP:10747"/>
        <dbReference type="Rhea" id="RHEA-COMP:10748"/>
        <dbReference type="ChEBI" id="CHEBI:83833"/>
        <dbReference type="ChEBI" id="CHEBI:83834"/>
        <dbReference type="EC" id="5.2.1.8"/>
    </reaction>
</comment>
<protein>
    <recommendedName>
        <fullName evidence="2">peptidylprolyl isomerase</fullName>
        <ecNumber evidence="2">5.2.1.8</ecNumber>
    </recommendedName>
</protein>
<dbReference type="PANTHER" id="PTHR47245">
    <property type="entry name" value="PEPTIDYLPROLYL ISOMERASE"/>
    <property type="match status" value="1"/>
</dbReference>
<dbReference type="Gene3D" id="1.10.4030.10">
    <property type="entry name" value="Porin chaperone SurA, peptide-binding domain"/>
    <property type="match status" value="1"/>
</dbReference>
<keyword evidence="5 6" id="KW-0413">Isomerase</keyword>
<reference evidence="8 9" key="1">
    <citation type="submission" date="2014-06" db="EMBL/GenBank/DDBJ databases">
        <title>Draft genome sequence of Paenibacillus sp. MSt1.</title>
        <authorList>
            <person name="Aw Y.K."/>
            <person name="Ong K.S."/>
            <person name="Gan H.M."/>
            <person name="Lee S.M."/>
        </authorList>
    </citation>
    <scope>NUCLEOTIDE SEQUENCE [LARGE SCALE GENOMIC DNA]</scope>
    <source>
        <strain evidence="8 9">MSt1</strain>
    </source>
</reference>
<feature type="domain" description="PpiC" evidence="7">
    <location>
        <begin position="144"/>
        <end position="265"/>
    </location>
</feature>
<comment type="caution">
    <text evidence="8">The sequence shown here is derived from an EMBL/GenBank/DDBJ whole genome shotgun (WGS) entry which is preliminary data.</text>
</comment>
<keyword evidence="4 6" id="KW-0697">Rotamase</keyword>
<keyword evidence="3" id="KW-0732">Signal</keyword>
<evidence type="ECO:0000256" key="6">
    <source>
        <dbReference type="PROSITE-ProRule" id="PRU00278"/>
    </source>
</evidence>
<evidence type="ECO:0000256" key="5">
    <source>
        <dbReference type="ARBA" id="ARBA00023235"/>
    </source>
</evidence>
<dbReference type="Pfam" id="PF13145">
    <property type="entry name" value="Rotamase_2"/>
    <property type="match status" value="1"/>
</dbReference>
<dbReference type="RefSeq" id="WP_036690414.1">
    <property type="nucleotide sequence ID" value="NZ_JNVM01000032.1"/>
</dbReference>
<sequence>MRNIKVLWGVIAVLLVAVIILSSVLMAHSLYPSPTDKHPDPQKQDGEAQILATIGEKKITLAELETQLLAAHGRELLDRMIDREVVRLEAKALGVEIGDSEVQQEMKRMKQGYESEQAFLETMKNQLGLTPDTLKEDVYHKLLADKVAIRNIRITDEEVQAYIAAHPDEFRTRVELRLQQIVTASKEQAQRALNDLSKGADFAQVAKERSLDDATRDSGGDLGWLEESDPFVSAPIMKTAKQLKQGEVGKPVEVDGKYIIVKLRERKETSTEEPAVVRERVRKDLALREAPPMKEMLRTLRDKWKVSIRVNF</sequence>
<evidence type="ECO:0000256" key="4">
    <source>
        <dbReference type="ARBA" id="ARBA00023110"/>
    </source>
</evidence>
<organism evidence="8 9">
    <name type="scientific">Paenibacillus tyrfis</name>
    <dbReference type="NCBI Taxonomy" id="1501230"/>
    <lineage>
        <taxon>Bacteria</taxon>
        <taxon>Bacillati</taxon>
        <taxon>Bacillota</taxon>
        <taxon>Bacilli</taxon>
        <taxon>Bacillales</taxon>
        <taxon>Paenibacillaceae</taxon>
        <taxon>Paenibacillus</taxon>
    </lineage>
</organism>
<dbReference type="EMBL" id="JNVM01000032">
    <property type="protein sequence ID" value="KEQ22711.1"/>
    <property type="molecule type" value="Genomic_DNA"/>
</dbReference>
<evidence type="ECO:0000256" key="2">
    <source>
        <dbReference type="ARBA" id="ARBA00013194"/>
    </source>
</evidence>
<dbReference type="EC" id="5.2.1.8" evidence="2"/>
<dbReference type="Gene3D" id="3.10.50.40">
    <property type="match status" value="1"/>
</dbReference>
<dbReference type="SUPFAM" id="SSF109998">
    <property type="entry name" value="Triger factor/SurA peptide-binding domain-like"/>
    <property type="match status" value="1"/>
</dbReference>
<dbReference type="InterPro" id="IPR023058">
    <property type="entry name" value="PPIase_PpiC_CS"/>
</dbReference>
<dbReference type="Pfam" id="PF13624">
    <property type="entry name" value="SurA_N_3"/>
    <property type="match status" value="1"/>
</dbReference>
<gene>
    <name evidence="8" type="ORF">ET33_21565</name>
</gene>